<evidence type="ECO:0000256" key="2">
    <source>
        <dbReference type="ARBA" id="ARBA00022490"/>
    </source>
</evidence>
<dbReference type="EMBL" id="KQ085884">
    <property type="protein sequence ID" value="KLO19907.1"/>
    <property type="molecule type" value="Genomic_DNA"/>
</dbReference>
<gene>
    <name evidence="7" type="ORF">SCHPADRAFT_898476</name>
</gene>
<name>A0A0H2S6T2_9AGAM</name>
<organism evidence="7 8">
    <name type="scientific">Schizopora paradoxa</name>
    <dbReference type="NCBI Taxonomy" id="27342"/>
    <lineage>
        <taxon>Eukaryota</taxon>
        <taxon>Fungi</taxon>
        <taxon>Dikarya</taxon>
        <taxon>Basidiomycota</taxon>
        <taxon>Agaricomycotina</taxon>
        <taxon>Agaricomycetes</taxon>
        <taxon>Hymenochaetales</taxon>
        <taxon>Schizoporaceae</taxon>
        <taxon>Schizopora</taxon>
    </lineage>
</organism>
<dbReference type="InParanoid" id="A0A0H2S6T2"/>
<dbReference type="PANTHER" id="PTHR15350:SF2">
    <property type="entry name" value="EUKARYOTIC TRANSLATION INITIATION FACTOR 3 SUBUNIT M"/>
    <property type="match status" value="1"/>
</dbReference>
<dbReference type="Pfam" id="PF01399">
    <property type="entry name" value="PCI"/>
    <property type="match status" value="1"/>
</dbReference>
<comment type="subcellular location">
    <subcellularLocation>
        <location evidence="5">Cytoplasm</location>
    </subcellularLocation>
</comment>
<dbReference type="InterPro" id="IPR027528">
    <property type="entry name" value="eIF3m"/>
</dbReference>
<dbReference type="PANTHER" id="PTHR15350">
    <property type="entry name" value="COP9 SIGNALOSOME COMPLEX SUBUNIT 7/DENDRITIC CELL PROTEIN GA17"/>
    <property type="match status" value="1"/>
</dbReference>
<evidence type="ECO:0000313" key="8">
    <source>
        <dbReference type="Proteomes" id="UP000053477"/>
    </source>
</evidence>
<dbReference type="STRING" id="27342.A0A0H2S6T2"/>
<dbReference type="InterPro" id="IPR045237">
    <property type="entry name" value="COPS7/eIF3m"/>
</dbReference>
<dbReference type="SMART" id="SM00088">
    <property type="entry name" value="PINT"/>
    <property type="match status" value="1"/>
</dbReference>
<protein>
    <recommendedName>
        <fullName evidence="5">Eukaryotic translation initiation factor 3 subunit M</fullName>
        <shortName evidence="5">eIF3m</shortName>
    </recommendedName>
</protein>
<keyword evidence="3 5" id="KW-0396">Initiation factor</keyword>
<reference evidence="7 8" key="1">
    <citation type="submission" date="2015-04" db="EMBL/GenBank/DDBJ databases">
        <title>Complete genome sequence of Schizopora paradoxa KUC8140, a cosmopolitan wood degrader in East Asia.</title>
        <authorList>
            <consortium name="DOE Joint Genome Institute"/>
            <person name="Min B."/>
            <person name="Park H."/>
            <person name="Jang Y."/>
            <person name="Kim J.-J."/>
            <person name="Kim K.H."/>
            <person name="Pangilinan J."/>
            <person name="Lipzen A."/>
            <person name="Riley R."/>
            <person name="Grigoriev I.V."/>
            <person name="Spatafora J.W."/>
            <person name="Choi I.-G."/>
        </authorList>
    </citation>
    <scope>NUCLEOTIDE SEQUENCE [LARGE SCALE GENOMIC DNA]</scope>
    <source>
        <strain evidence="7 8">KUC8140</strain>
    </source>
</reference>
<dbReference type="AlphaFoldDB" id="A0A0H2S6T2"/>
<evidence type="ECO:0000256" key="3">
    <source>
        <dbReference type="ARBA" id="ARBA00022540"/>
    </source>
</evidence>
<dbReference type="InterPro" id="IPR040750">
    <property type="entry name" value="eIF3m_C_helix"/>
</dbReference>
<evidence type="ECO:0000256" key="4">
    <source>
        <dbReference type="ARBA" id="ARBA00022917"/>
    </source>
</evidence>
<comment type="subunit">
    <text evidence="5">Component of the eukaryotic translation initiation factor 3 (eIF-3) complex.</text>
</comment>
<dbReference type="Pfam" id="PF18005">
    <property type="entry name" value="eIF3m_C_helix"/>
    <property type="match status" value="1"/>
</dbReference>
<evidence type="ECO:0000259" key="6">
    <source>
        <dbReference type="PROSITE" id="PS50250"/>
    </source>
</evidence>
<dbReference type="GO" id="GO:0016282">
    <property type="term" value="C:eukaryotic 43S preinitiation complex"/>
    <property type="evidence" value="ECO:0007669"/>
    <property type="project" value="UniProtKB-UniRule"/>
</dbReference>
<dbReference type="GO" id="GO:0071541">
    <property type="term" value="C:eukaryotic translation initiation factor 3 complex, eIF3m"/>
    <property type="evidence" value="ECO:0007669"/>
    <property type="project" value="UniProtKB-UniRule"/>
</dbReference>
<comment type="function">
    <text evidence="5">Component of the eukaryotic translation initiation factor 3 (eIF-3) complex, which is involved in protein synthesis of a specialized repertoire of mRNAs and, together with other initiation factors, stimulates binding of mRNA and methionyl-tRNAi to the 40S ribosome. The eIF-3 complex specifically targets and initiates translation of a subset of mRNAs involved in cell proliferation.</text>
</comment>
<evidence type="ECO:0000256" key="1">
    <source>
        <dbReference type="ARBA" id="ARBA00008482"/>
    </source>
</evidence>
<keyword evidence="8" id="KW-1185">Reference proteome</keyword>
<dbReference type="GO" id="GO:0003743">
    <property type="term" value="F:translation initiation factor activity"/>
    <property type="evidence" value="ECO:0007669"/>
    <property type="project" value="UniProtKB-UniRule"/>
</dbReference>
<dbReference type="InterPro" id="IPR000717">
    <property type="entry name" value="PCI_dom"/>
</dbReference>
<dbReference type="OrthoDB" id="10267031at2759"/>
<sequence length="419" mass="46614">MSVADSVPIFSEGSFEEQVQELVEYLARSVPEPEQGTFIAPFRDSLKTDETQKPFSEDKDRRRNVVEKIVESVNDLGDGTDVEVEGFFNLLYYLLCNAAAPGSSGFLAPATHVLDVVLKDSSSDRMQLKYRILANLYNATPRTSGFRFTICNTLFGLAAERDELDVLHLKLSDVERWIQEWDVSQEKRSEFLKTIADKLAAGRPEASYEYRIAYVRSLPLTSEAAKPAALELLATALRSPSIYDFDTLQKMENIKAQGSHELFGLLQIFAKEGLSEYNAWITQNESLLKAHHLEKDQLLRKMRLLMFASLGFNKIGQKLTYTEIASALQIETSEVENWTVDVIRAGLVSGKLSQASQTLHVARASPRGFGSEQWGVLEQRLLAWKTGLAGIQAVLGSALQNASAKAPVGTVDKLQEQVS</sequence>
<comment type="similarity">
    <text evidence="1">Belongs to the CSN7/EIF3M family. CSN7 subfamily.</text>
</comment>
<dbReference type="HAMAP" id="MF_03012">
    <property type="entry name" value="eIF3m"/>
    <property type="match status" value="1"/>
</dbReference>
<evidence type="ECO:0000313" key="7">
    <source>
        <dbReference type="EMBL" id="KLO19907.1"/>
    </source>
</evidence>
<evidence type="ECO:0000256" key="5">
    <source>
        <dbReference type="HAMAP-Rule" id="MF_03012"/>
    </source>
</evidence>
<dbReference type="FunCoup" id="A0A0H2S6T2">
    <property type="interactions" value="667"/>
</dbReference>
<feature type="domain" description="PCI" evidence="6">
    <location>
        <begin position="206"/>
        <end position="366"/>
    </location>
</feature>
<accession>A0A0H2S6T2</accession>
<keyword evidence="2 5" id="KW-0963">Cytoplasm</keyword>
<comment type="similarity">
    <text evidence="5">Belongs to the eIF-3 subunit M family.</text>
</comment>
<dbReference type="GO" id="GO:0033290">
    <property type="term" value="C:eukaryotic 48S preinitiation complex"/>
    <property type="evidence" value="ECO:0007669"/>
    <property type="project" value="UniProtKB-UniRule"/>
</dbReference>
<keyword evidence="4 5" id="KW-0648">Protein biosynthesis</keyword>
<dbReference type="Proteomes" id="UP000053477">
    <property type="component" value="Unassembled WGS sequence"/>
</dbReference>
<dbReference type="GO" id="GO:0001732">
    <property type="term" value="P:formation of cytoplasmic translation initiation complex"/>
    <property type="evidence" value="ECO:0007669"/>
    <property type="project" value="UniProtKB-UniRule"/>
</dbReference>
<dbReference type="PROSITE" id="PS50250">
    <property type="entry name" value="PCI"/>
    <property type="match status" value="1"/>
</dbReference>
<proteinExistence type="inferred from homology"/>